<evidence type="ECO:0000313" key="4">
    <source>
        <dbReference type="EnsemblPlants" id="PNT75377"/>
    </source>
</evidence>
<gene>
    <name evidence="3" type="ORF">BRADI_1g31196v3</name>
</gene>
<sequence length="112" mass="11932">MSSSSCAFVDLEKAGAAEESPEPDQPAANVCVMVTMVGLVVTMLVALVTSGTWLALPVAAVFAAIFYALLVLAGKVFKAEEEAQLIARRRRRRRCSAGSGEQIMRPGPAQHR</sequence>
<dbReference type="InParanoid" id="A0A2K2DM67"/>
<accession>A0A2K2DM67</accession>
<dbReference type="EnsemblPlants" id="PNT75377">
    <property type="protein sequence ID" value="PNT75377"/>
    <property type="gene ID" value="BRADI_1g31196v3"/>
</dbReference>
<reference evidence="3 4" key="1">
    <citation type="journal article" date="2010" name="Nature">
        <title>Genome sequencing and analysis of the model grass Brachypodium distachyon.</title>
        <authorList>
            <consortium name="International Brachypodium Initiative"/>
        </authorList>
    </citation>
    <scope>NUCLEOTIDE SEQUENCE [LARGE SCALE GENOMIC DNA]</scope>
    <source>
        <strain evidence="3 4">Bd21</strain>
    </source>
</reference>
<feature type="transmembrane region" description="Helical" evidence="2">
    <location>
        <begin position="54"/>
        <end position="73"/>
    </location>
</feature>
<dbReference type="Gramene" id="PNT75377">
    <property type="protein sequence ID" value="PNT75377"/>
    <property type="gene ID" value="BRADI_1g31196v3"/>
</dbReference>
<evidence type="ECO:0000313" key="5">
    <source>
        <dbReference type="Proteomes" id="UP000008810"/>
    </source>
</evidence>
<protein>
    <submittedName>
        <fullName evidence="3 4">Uncharacterized protein</fullName>
    </submittedName>
</protein>
<keyword evidence="2" id="KW-0812">Transmembrane</keyword>
<name>A0A2K2DM67_BRADI</name>
<feature type="transmembrane region" description="Helical" evidence="2">
    <location>
        <begin position="27"/>
        <end position="48"/>
    </location>
</feature>
<reference evidence="4" key="3">
    <citation type="submission" date="2018-08" db="UniProtKB">
        <authorList>
            <consortium name="EnsemblPlants"/>
        </authorList>
    </citation>
    <scope>IDENTIFICATION</scope>
    <source>
        <strain evidence="4">cv. Bd21</strain>
    </source>
</reference>
<evidence type="ECO:0000256" key="2">
    <source>
        <dbReference type="SAM" id="Phobius"/>
    </source>
</evidence>
<dbReference type="AlphaFoldDB" id="A0A2K2DM67"/>
<evidence type="ECO:0000256" key="1">
    <source>
        <dbReference type="SAM" id="MobiDB-lite"/>
    </source>
</evidence>
<proteinExistence type="predicted"/>
<dbReference type="Proteomes" id="UP000008810">
    <property type="component" value="Chromosome 1"/>
</dbReference>
<feature type="region of interest" description="Disordered" evidence="1">
    <location>
        <begin position="93"/>
        <end position="112"/>
    </location>
</feature>
<keyword evidence="2" id="KW-1133">Transmembrane helix</keyword>
<dbReference type="EMBL" id="CM000880">
    <property type="protein sequence ID" value="PNT75377.1"/>
    <property type="molecule type" value="Genomic_DNA"/>
</dbReference>
<keyword evidence="5" id="KW-1185">Reference proteome</keyword>
<organism evidence="3">
    <name type="scientific">Brachypodium distachyon</name>
    <name type="common">Purple false brome</name>
    <name type="synonym">Trachynia distachya</name>
    <dbReference type="NCBI Taxonomy" id="15368"/>
    <lineage>
        <taxon>Eukaryota</taxon>
        <taxon>Viridiplantae</taxon>
        <taxon>Streptophyta</taxon>
        <taxon>Embryophyta</taxon>
        <taxon>Tracheophyta</taxon>
        <taxon>Spermatophyta</taxon>
        <taxon>Magnoliopsida</taxon>
        <taxon>Liliopsida</taxon>
        <taxon>Poales</taxon>
        <taxon>Poaceae</taxon>
        <taxon>BOP clade</taxon>
        <taxon>Pooideae</taxon>
        <taxon>Stipodae</taxon>
        <taxon>Brachypodieae</taxon>
        <taxon>Brachypodium</taxon>
    </lineage>
</organism>
<evidence type="ECO:0000313" key="3">
    <source>
        <dbReference type="EMBL" id="PNT75377.1"/>
    </source>
</evidence>
<keyword evidence="2" id="KW-0472">Membrane</keyword>
<reference evidence="3" key="2">
    <citation type="submission" date="2017-06" db="EMBL/GenBank/DDBJ databases">
        <title>WGS assembly of Brachypodium distachyon.</title>
        <authorList>
            <consortium name="The International Brachypodium Initiative"/>
            <person name="Lucas S."/>
            <person name="Harmon-Smith M."/>
            <person name="Lail K."/>
            <person name="Tice H."/>
            <person name="Grimwood J."/>
            <person name="Bruce D."/>
            <person name="Barry K."/>
            <person name="Shu S."/>
            <person name="Lindquist E."/>
            <person name="Wang M."/>
            <person name="Pitluck S."/>
            <person name="Vogel J.P."/>
            <person name="Garvin D.F."/>
            <person name="Mockler T.C."/>
            <person name="Schmutz J."/>
            <person name="Rokhsar D."/>
            <person name="Bevan M.W."/>
        </authorList>
    </citation>
    <scope>NUCLEOTIDE SEQUENCE</scope>
    <source>
        <strain evidence="3">Bd21</strain>
    </source>
</reference>
<dbReference type="ExpressionAtlas" id="A0A2K2DM67">
    <property type="expression patterns" value="baseline"/>
</dbReference>